<gene>
    <name evidence="2" type="ORF">AK830_g11903</name>
</gene>
<accession>A0A0P7AL45</accession>
<feature type="region of interest" description="Disordered" evidence="1">
    <location>
        <begin position="81"/>
        <end position="176"/>
    </location>
</feature>
<dbReference type="AlphaFoldDB" id="A0A0P7AL45"/>
<evidence type="ECO:0000313" key="2">
    <source>
        <dbReference type="EMBL" id="KPM34665.1"/>
    </source>
</evidence>
<reference evidence="2 3" key="1">
    <citation type="submission" date="2015-09" db="EMBL/GenBank/DDBJ databases">
        <title>Draft genome of a European isolate of the apple canker pathogen Neonectria ditissima.</title>
        <authorList>
            <person name="Gomez-Cortecero A."/>
            <person name="Harrison R.J."/>
            <person name="Armitage A.D."/>
        </authorList>
    </citation>
    <scope>NUCLEOTIDE SEQUENCE [LARGE SCALE GENOMIC DNA]</scope>
    <source>
        <strain evidence="2 3">R09/05</strain>
    </source>
</reference>
<organism evidence="2 3">
    <name type="scientific">Neonectria ditissima</name>
    <dbReference type="NCBI Taxonomy" id="78410"/>
    <lineage>
        <taxon>Eukaryota</taxon>
        <taxon>Fungi</taxon>
        <taxon>Dikarya</taxon>
        <taxon>Ascomycota</taxon>
        <taxon>Pezizomycotina</taxon>
        <taxon>Sordariomycetes</taxon>
        <taxon>Hypocreomycetidae</taxon>
        <taxon>Hypocreales</taxon>
        <taxon>Nectriaceae</taxon>
        <taxon>Neonectria</taxon>
    </lineage>
</organism>
<keyword evidence="3" id="KW-1185">Reference proteome</keyword>
<dbReference type="Proteomes" id="UP000050424">
    <property type="component" value="Unassembled WGS sequence"/>
</dbReference>
<dbReference type="OrthoDB" id="4965689at2759"/>
<feature type="compositionally biased region" description="Polar residues" evidence="1">
    <location>
        <begin position="104"/>
        <end position="125"/>
    </location>
</feature>
<sequence>MGAIIHLDDFLGLYRDEIDQTERERYTRSHMSEEPLIPNVYEPIEEDELYRARSASPRLESGTALSVELCIEYAREPYSIRENPELVKTNGQPRNLENRAKPTYPTQLSHRFQGNRDINNQTNRTSTKKRPKDGYLGQQRPNTDWRPTKPQSRQSSWENWIDAGDRLFGNSSRTRQ</sequence>
<protein>
    <submittedName>
        <fullName evidence="2">Uncharacterized protein</fullName>
    </submittedName>
</protein>
<name>A0A0P7AL45_9HYPO</name>
<dbReference type="EMBL" id="LKCW01000313">
    <property type="protein sequence ID" value="KPM34665.1"/>
    <property type="molecule type" value="Genomic_DNA"/>
</dbReference>
<proteinExistence type="predicted"/>
<feature type="compositionally biased region" description="Polar residues" evidence="1">
    <location>
        <begin position="149"/>
        <end position="158"/>
    </location>
</feature>
<evidence type="ECO:0000313" key="3">
    <source>
        <dbReference type="Proteomes" id="UP000050424"/>
    </source>
</evidence>
<evidence type="ECO:0000256" key="1">
    <source>
        <dbReference type="SAM" id="MobiDB-lite"/>
    </source>
</evidence>
<comment type="caution">
    <text evidence="2">The sequence shown here is derived from an EMBL/GenBank/DDBJ whole genome shotgun (WGS) entry which is preliminary data.</text>
</comment>